<keyword evidence="2" id="KW-1185">Reference proteome</keyword>
<accession>A0A1X7QGJ7</accession>
<reference evidence="2" key="1">
    <citation type="submission" date="2017-04" db="EMBL/GenBank/DDBJ databases">
        <authorList>
            <person name="Millard A."/>
            <person name="Redgwell R T."/>
            <person name="Michniewski S."/>
        </authorList>
    </citation>
    <scope>NUCLEOTIDE SEQUENCE [LARGE SCALE GENOMIC DNA]</scope>
</reference>
<organism evidence="1 2">
    <name type="scientific">Escherichia phage vB_EcoS_swan01</name>
    <dbReference type="NCBI Taxonomy" id="2496549"/>
    <lineage>
        <taxon>Viruses</taxon>
        <taxon>Duplodnaviria</taxon>
        <taxon>Heunggongvirae</taxon>
        <taxon>Uroviricota</taxon>
        <taxon>Caudoviricetes</taxon>
        <taxon>Drexlerviridae</taxon>
        <taxon>Tempevirinae</taxon>
        <taxon>Warwickvirus</taxon>
        <taxon>Warwickvirus ityhuna</taxon>
        <taxon>Warwickvirus swan01</taxon>
    </lineage>
</organism>
<name>A0A1X7QGJ7_9CAUD</name>
<sequence>MNYKVKMTIRRMGRNCQSCKQEYECVVDALDELEAVAKAKEQSGANPETHQFSINLVRALQ</sequence>
<dbReference type="Proteomes" id="UP000281966">
    <property type="component" value="Segment"/>
</dbReference>
<evidence type="ECO:0000313" key="1">
    <source>
        <dbReference type="EMBL" id="SMH63919.1"/>
    </source>
</evidence>
<gene>
    <name evidence="1" type="ORF">SWAN_00034</name>
</gene>
<dbReference type="EMBL" id="LT841304">
    <property type="protein sequence ID" value="SMH63919.1"/>
    <property type="molecule type" value="Genomic_DNA"/>
</dbReference>
<evidence type="ECO:0000313" key="2">
    <source>
        <dbReference type="Proteomes" id="UP000281966"/>
    </source>
</evidence>
<proteinExistence type="predicted"/>
<protein>
    <submittedName>
        <fullName evidence="1">Uncharacterized protein</fullName>
    </submittedName>
</protein>